<dbReference type="InParanoid" id="H2YYR1"/>
<keyword evidence="4 11" id="KW-0328">Glycosyltransferase</keyword>
<dbReference type="EC" id="2.4.1.-" evidence="11"/>
<dbReference type="GeneTree" id="ENSGT00940000159014"/>
<evidence type="ECO:0000313" key="15">
    <source>
        <dbReference type="Proteomes" id="UP000007875"/>
    </source>
</evidence>
<sequence>PILLVWWPPTWKNLPKRKEHYLERNFQGACGNCRLTMDRRLLNRSKVVIFDNLPNVTNLKDLPPTRNLDQAYVLWHRETPAKTFHLRSAMVGVFDTLFNYTMSYKRESDFRWYSGKKQVQGASDIYIDNIIKSKRHLATWIVSNCNNTRGAVERKAYVYKLIEAGLKVDLFGACFGNRITKNNFSAFLAPYKFYLAFENSWHCKDYVTEKFWRNGLMADVVPVVWGPSREDVAAIAPKGSYIHVEDFASPKELVKYLYYLDANDSEYRKYFMWKKMKIPNGKQPLQTLRPGYEAPLCQMCRRLIKNKGKLPKKVLSSSLHW</sequence>
<dbReference type="eggNOG" id="KOG2619">
    <property type="taxonomic scope" value="Eukaryota"/>
</dbReference>
<dbReference type="InterPro" id="IPR001503">
    <property type="entry name" value="Glyco_trans_10"/>
</dbReference>
<comment type="similarity">
    <text evidence="3 11">Belongs to the glycosyltransferase 10 family.</text>
</comment>
<evidence type="ECO:0000256" key="9">
    <source>
        <dbReference type="ARBA" id="ARBA00023136"/>
    </source>
</evidence>
<reference evidence="14" key="2">
    <citation type="submission" date="2025-08" db="UniProtKB">
        <authorList>
            <consortium name="Ensembl"/>
        </authorList>
    </citation>
    <scope>IDENTIFICATION</scope>
</reference>
<evidence type="ECO:0000259" key="13">
    <source>
        <dbReference type="Pfam" id="PF17039"/>
    </source>
</evidence>
<comment type="pathway">
    <text evidence="2">Protein modification; protein glycosylation.</text>
</comment>
<evidence type="ECO:0000259" key="12">
    <source>
        <dbReference type="Pfam" id="PF00852"/>
    </source>
</evidence>
<dbReference type="FunFam" id="3.40.50.11660:FF:000007">
    <property type="entry name" value="alpha-(1,3)-fucosyltransferase 6-like"/>
    <property type="match status" value="1"/>
</dbReference>
<dbReference type="Gene3D" id="3.40.50.11660">
    <property type="entry name" value="Glycosyl transferase family 10, C-terminal domain"/>
    <property type="match status" value="1"/>
</dbReference>
<evidence type="ECO:0000256" key="11">
    <source>
        <dbReference type="RuleBase" id="RU003832"/>
    </source>
</evidence>
<evidence type="ECO:0000256" key="1">
    <source>
        <dbReference type="ARBA" id="ARBA00004167"/>
    </source>
</evidence>
<evidence type="ECO:0000256" key="2">
    <source>
        <dbReference type="ARBA" id="ARBA00004922"/>
    </source>
</evidence>
<dbReference type="Proteomes" id="UP000007875">
    <property type="component" value="Unassembled WGS sequence"/>
</dbReference>
<keyword evidence="5 11" id="KW-0808">Transferase</keyword>
<keyword evidence="15" id="KW-1185">Reference proteome</keyword>
<dbReference type="InterPro" id="IPR055270">
    <property type="entry name" value="Glyco_tran_10_C"/>
</dbReference>
<protein>
    <recommendedName>
        <fullName evidence="11">Fucosyltransferase</fullName>
        <ecNumber evidence="11">2.4.1.-</ecNumber>
    </recommendedName>
</protein>
<dbReference type="PANTHER" id="PTHR11929:SF145">
    <property type="entry name" value="ALPHA-(1,3)-FUCOSYLTRANSFERASE FUT-1"/>
    <property type="match status" value="1"/>
</dbReference>
<keyword evidence="10" id="KW-0325">Glycoprotein</keyword>
<proteinExistence type="inferred from homology"/>
<keyword evidence="8" id="KW-1133">Transmembrane helix</keyword>
<keyword evidence="7" id="KW-0735">Signal-anchor</keyword>
<keyword evidence="11" id="KW-0333">Golgi apparatus</keyword>
<feature type="domain" description="Fucosyltransferase N-terminal" evidence="13">
    <location>
        <begin position="2"/>
        <end position="112"/>
    </location>
</feature>
<evidence type="ECO:0000256" key="4">
    <source>
        <dbReference type="ARBA" id="ARBA00022676"/>
    </source>
</evidence>
<dbReference type="AlphaFoldDB" id="H2YYR1"/>
<dbReference type="InterPro" id="IPR038577">
    <property type="entry name" value="GT10-like_C_sf"/>
</dbReference>
<evidence type="ECO:0000256" key="7">
    <source>
        <dbReference type="ARBA" id="ARBA00022968"/>
    </source>
</evidence>
<dbReference type="Ensembl" id="ENSCSAVT00000010599.1">
    <property type="protein sequence ID" value="ENSCSAVP00000010472.1"/>
    <property type="gene ID" value="ENSCSAVG00000006168.1"/>
</dbReference>
<dbReference type="STRING" id="51511.ENSCSAVP00000010472"/>
<feature type="domain" description="Fucosyltransferase C-terminal" evidence="12">
    <location>
        <begin position="132"/>
        <end position="308"/>
    </location>
</feature>
<dbReference type="InterPro" id="IPR031481">
    <property type="entry name" value="Glyco_tran_10_N"/>
</dbReference>
<evidence type="ECO:0000313" key="14">
    <source>
        <dbReference type="Ensembl" id="ENSCSAVP00000010472.1"/>
    </source>
</evidence>
<reference evidence="15" key="1">
    <citation type="submission" date="2003-08" db="EMBL/GenBank/DDBJ databases">
        <authorList>
            <person name="Birren B."/>
            <person name="Nusbaum C."/>
            <person name="Abebe A."/>
            <person name="Abouelleil A."/>
            <person name="Adekoya E."/>
            <person name="Ait-zahra M."/>
            <person name="Allen N."/>
            <person name="Allen T."/>
            <person name="An P."/>
            <person name="Anderson M."/>
            <person name="Anderson S."/>
            <person name="Arachchi H."/>
            <person name="Armbruster J."/>
            <person name="Bachantsang P."/>
            <person name="Baldwin J."/>
            <person name="Barry A."/>
            <person name="Bayul T."/>
            <person name="Blitshsteyn B."/>
            <person name="Bloom T."/>
            <person name="Blye J."/>
            <person name="Boguslavskiy L."/>
            <person name="Borowsky M."/>
            <person name="Boukhgalter B."/>
            <person name="Brunache A."/>
            <person name="Butler J."/>
            <person name="Calixte N."/>
            <person name="Calvo S."/>
            <person name="Camarata J."/>
            <person name="Campo K."/>
            <person name="Chang J."/>
            <person name="Cheshatsang Y."/>
            <person name="Citroen M."/>
            <person name="Collymore A."/>
            <person name="Considine T."/>
            <person name="Cook A."/>
            <person name="Cooke P."/>
            <person name="Corum B."/>
            <person name="Cuomo C."/>
            <person name="David R."/>
            <person name="Dawoe T."/>
            <person name="Degray S."/>
            <person name="Dodge S."/>
            <person name="Dooley K."/>
            <person name="Dorje P."/>
            <person name="Dorjee K."/>
            <person name="Dorris L."/>
            <person name="Duffey N."/>
            <person name="Dupes A."/>
            <person name="Elkins T."/>
            <person name="Engels R."/>
            <person name="Erickson J."/>
            <person name="Farina A."/>
            <person name="Faro S."/>
            <person name="Ferreira P."/>
            <person name="Fischer H."/>
            <person name="Fitzgerald M."/>
            <person name="Foley K."/>
            <person name="Gage D."/>
            <person name="Galagan J."/>
            <person name="Gearin G."/>
            <person name="Gnerre S."/>
            <person name="Gnirke A."/>
            <person name="Goyette A."/>
            <person name="Graham J."/>
            <person name="Grandbois E."/>
            <person name="Gyaltsen K."/>
            <person name="Hafez N."/>
            <person name="Hagopian D."/>
            <person name="Hagos B."/>
            <person name="Hall J."/>
            <person name="Hatcher B."/>
            <person name="Heller A."/>
            <person name="Higgins H."/>
            <person name="Honan T."/>
            <person name="Horn A."/>
            <person name="Houde N."/>
            <person name="Hughes L."/>
            <person name="Hulme W."/>
            <person name="Husby E."/>
            <person name="Iliev I."/>
            <person name="Jaffe D."/>
            <person name="Jones C."/>
            <person name="Kamal M."/>
            <person name="Kamat A."/>
            <person name="Kamvysselis M."/>
            <person name="Karlsson E."/>
            <person name="Kells C."/>
            <person name="Kieu A."/>
            <person name="Kisner P."/>
            <person name="Kodira C."/>
            <person name="Kulbokas E."/>
            <person name="Labutti K."/>
            <person name="Lama D."/>
            <person name="Landers T."/>
            <person name="Leger J."/>
            <person name="Levine S."/>
            <person name="Lewis D."/>
            <person name="Lewis T."/>
            <person name="Lindblad-toh K."/>
            <person name="Liu X."/>
            <person name="Lokyitsang T."/>
            <person name="Lokyitsang Y."/>
            <person name="Lucien O."/>
            <person name="Lui A."/>
            <person name="Ma L.J."/>
            <person name="Mabbitt R."/>
            <person name="Macdonald J."/>
            <person name="Maclean C."/>
            <person name="Major J."/>
            <person name="Manning J."/>
            <person name="Marabella R."/>
            <person name="Maru K."/>
            <person name="Matthews C."/>
            <person name="Mauceli E."/>
            <person name="Mccarthy M."/>
            <person name="Mcdonough S."/>
            <person name="Mcghee T."/>
            <person name="Meldrim J."/>
            <person name="Meneus L."/>
            <person name="Mesirov J."/>
            <person name="Mihalev A."/>
            <person name="Mihova T."/>
            <person name="Mikkelsen T."/>
            <person name="Mlenga V."/>
            <person name="Moru K."/>
            <person name="Mozes J."/>
            <person name="Mulrain L."/>
            <person name="Munson G."/>
            <person name="Naylor J."/>
            <person name="Newes C."/>
            <person name="Nguyen C."/>
            <person name="Nguyen N."/>
            <person name="Nguyen T."/>
            <person name="Nicol R."/>
            <person name="Nielsen C."/>
            <person name="Nizzari M."/>
            <person name="Norbu C."/>
            <person name="Norbu N."/>
            <person name="O'donnell P."/>
            <person name="Okoawo O."/>
            <person name="O'leary S."/>
            <person name="Omotosho B."/>
            <person name="O'neill K."/>
            <person name="Osman S."/>
            <person name="Parker S."/>
            <person name="Perrin D."/>
            <person name="Phunkhang P."/>
            <person name="Piqani B."/>
            <person name="Purcell S."/>
            <person name="Rachupka T."/>
            <person name="Ramasamy U."/>
            <person name="Rameau R."/>
            <person name="Ray V."/>
            <person name="Raymond C."/>
            <person name="Retta R."/>
            <person name="Richardson S."/>
            <person name="Rise C."/>
            <person name="Rodriguez J."/>
            <person name="Rogers J."/>
            <person name="Rogov P."/>
            <person name="Rutman M."/>
            <person name="Schupbach R."/>
            <person name="Seaman C."/>
            <person name="Settipalli S."/>
            <person name="Sharpe T."/>
            <person name="Sheridan J."/>
            <person name="Sherpa N."/>
            <person name="Shi J."/>
            <person name="Smirnov S."/>
            <person name="Smith C."/>
            <person name="Sougnez C."/>
            <person name="Spencer B."/>
            <person name="Stalker J."/>
            <person name="Stange-thomann N."/>
            <person name="Stavropoulos S."/>
            <person name="Stetson K."/>
            <person name="Stone C."/>
            <person name="Stone S."/>
            <person name="Stubbs M."/>
            <person name="Talamas J."/>
            <person name="Tchuinga P."/>
            <person name="Tenzing P."/>
            <person name="Tesfaye S."/>
            <person name="Theodore J."/>
            <person name="Thoulutsang Y."/>
            <person name="Topham K."/>
            <person name="Towey S."/>
            <person name="Tsamla T."/>
            <person name="Tsomo N."/>
            <person name="Vallee D."/>
            <person name="Vassiliev H."/>
            <person name="Venkataraman V."/>
            <person name="Vinson J."/>
            <person name="Vo A."/>
            <person name="Wade C."/>
            <person name="Wang S."/>
            <person name="Wangchuk T."/>
            <person name="Wangdi T."/>
            <person name="Whittaker C."/>
            <person name="Wilkinson J."/>
            <person name="Wu Y."/>
            <person name="Wyman D."/>
            <person name="Yadav S."/>
            <person name="Yang S."/>
            <person name="Yang X."/>
            <person name="Yeager S."/>
            <person name="Yee E."/>
            <person name="Young G."/>
            <person name="Zainoun J."/>
            <person name="Zembeck L."/>
            <person name="Zimmer A."/>
            <person name="Zody M."/>
            <person name="Lander E."/>
        </authorList>
    </citation>
    <scope>NUCLEOTIDE SEQUENCE [LARGE SCALE GENOMIC DNA]</scope>
</reference>
<dbReference type="GO" id="GO:0032580">
    <property type="term" value="C:Golgi cisterna membrane"/>
    <property type="evidence" value="ECO:0007669"/>
    <property type="project" value="UniProtKB-SubCell"/>
</dbReference>
<keyword evidence="6 11" id="KW-0812">Transmembrane</keyword>
<dbReference type="PANTHER" id="PTHR11929">
    <property type="entry name" value="ALPHA- 1,3 -FUCOSYLTRANSFERASE"/>
    <property type="match status" value="1"/>
</dbReference>
<evidence type="ECO:0000256" key="8">
    <source>
        <dbReference type="ARBA" id="ARBA00022989"/>
    </source>
</evidence>
<organism evidence="14 15">
    <name type="scientific">Ciona savignyi</name>
    <name type="common">Pacific transparent sea squirt</name>
    <dbReference type="NCBI Taxonomy" id="51511"/>
    <lineage>
        <taxon>Eukaryota</taxon>
        <taxon>Metazoa</taxon>
        <taxon>Chordata</taxon>
        <taxon>Tunicata</taxon>
        <taxon>Ascidiacea</taxon>
        <taxon>Phlebobranchia</taxon>
        <taxon>Cionidae</taxon>
        <taxon>Ciona</taxon>
    </lineage>
</organism>
<dbReference type="Pfam" id="PF17039">
    <property type="entry name" value="Glyco_tran_10_N"/>
    <property type="match status" value="1"/>
</dbReference>
<dbReference type="Pfam" id="PF00852">
    <property type="entry name" value="Glyco_transf_10"/>
    <property type="match status" value="1"/>
</dbReference>
<dbReference type="SUPFAM" id="SSF53756">
    <property type="entry name" value="UDP-Glycosyltransferase/glycogen phosphorylase"/>
    <property type="match status" value="1"/>
</dbReference>
<evidence type="ECO:0000256" key="5">
    <source>
        <dbReference type="ARBA" id="ARBA00022679"/>
    </source>
</evidence>
<reference evidence="14" key="3">
    <citation type="submission" date="2025-09" db="UniProtKB">
        <authorList>
            <consortium name="Ensembl"/>
        </authorList>
    </citation>
    <scope>IDENTIFICATION</scope>
</reference>
<comment type="subcellular location">
    <subcellularLocation>
        <location evidence="11">Golgi apparatus</location>
        <location evidence="11">Golgi stack membrane</location>
        <topology evidence="11">Single-pass type II membrane protein</topology>
    </subcellularLocation>
    <subcellularLocation>
        <location evidence="1">Membrane</location>
        <topology evidence="1">Single-pass membrane protein</topology>
    </subcellularLocation>
</comment>
<dbReference type="UniPathway" id="UPA00378"/>
<dbReference type="OMA" id="WHRETPA"/>
<evidence type="ECO:0000256" key="10">
    <source>
        <dbReference type="ARBA" id="ARBA00023180"/>
    </source>
</evidence>
<dbReference type="GO" id="GO:0046920">
    <property type="term" value="F:alpha-(1-&gt;3)-fucosyltransferase activity"/>
    <property type="evidence" value="ECO:0007669"/>
    <property type="project" value="TreeGrafter"/>
</dbReference>
<accession>H2YYR1</accession>
<dbReference type="HOGENOM" id="CLU_032075_2_0_1"/>
<evidence type="ECO:0000256" key="3">
    <source>
        <dbReference type="ARBA" id="ARBA00008919"/>
    </source>
</evidence>
<keyword evidence="9" id="KW-0472">Membrane</keyword>
<name>H2YYR1_CIOSA</name>
<evidence type="ECO:0000256" key="6">
    <source>
        <dbReference type="ARBA" id="ARBA00022692"/>
    </source>
</evidence>